<keyword evidence="2" id="KW-1185">Reference proteome</keyword>
<dbReference type="Pfam" id="PF07816">
    <property type="entry name" value="DUF1645"/>
    <property type="match status" value="1"/>
</dbReference>
<reference evidence="1 2" key="1">
    <citation type="submission" date="2024-01" db="EMBL/GenBank/DDBJ databases">
        <title>The complete chloroplast genome sequence of Lithospermum erythrorhizon: insights into the phylogenetic relationship among Boraginaceae species and the maternal lineages of purple gromwells.</title>
        <authorList>
            <person name="Okada T."/>
            <person name="Watanabe K."/>
        </authorList>
    </citation>
    <scope>NUCLEOTIDE SEQUENCE [LARGE SCALE GENOMIC DNA]</scope>
</reference>
<dbReference type="PANTHER" id="PTHR33095">
    <property type="entry name" value="OS07G0619500 PROTEIN"/>
    <property type="match status" value="1"/>
</dbReference>
<name>A0AAV3NRA4_LITER</name>
<comment type="caution">
    <text evidence="1">The sequence shown here is derived from an EMBL/GenBank/DDBJ whole genome shotgun (WGS) entry which is preliminary data.</text>
</comment>
<dbReference type="AlphaFoldDB" id="A0AAV3NRA4"/>
<dbReference type="EMBL" id="BAABME010000244">
    <property type="protein sequence ID" value="GAA0141036.1"/>
    <property type="molecule type" value="Genomic_DNA"/>
</dbReference>
<dbReference type="PANTHER" id="PTHR33095:SF57">
    <property type="entry name" value="EXPRESSED PROTEIN"/>
    <property type="match status" value="1"/>
</dbReference>
<proteinExistence type="predicted"/>
<dbReference type="Proteomes" id="UP001454036">
    <property type="component" value="Unassembled WGS sequence"/>
</dbReference>
<evidence type="ECO:0000313" key="1">
    <source>
        <dbReference type="EMBL" id="GAA0141036.1"/>
    </source>
</evidence>
<protein>
    <submittedName>
        <fullName evidence="1">Uncharacterized protein</fullName>
    </submittedName>
</protein>
<organism evidence="1 2">
    <name type="scientific">Lithospermum erythrorhizon</name>
    <name type="common">Purple gromwell</name>
    <name type="synonym">Lithospermum officinale var. erythrorhizon</name>
    <dbReference type="NCBI Taxonomy" id="34254"/>
    <lineage>
        <taxon>Eukaryota</taxon>
        <taxon>Viridiplantae</taxon>
        <taxon>Streptophyta</taxon>
        <taxon>Embryophyta</taxon>
        <taxon>Tracheophyta</taxon>
        <taxon>Spermatophyta</taxon>
        <taxon>Magnoliopsida</taxon>
        <taxon>eudicotyledons</taxon>
        <taxon>Gunneridae</taxon>
        <taxon>Pentapetalae</taxon>
        <taxon>asterids</taxon>
        <taxon>lamiids</taxon>
        <taxon>Boraginales</taxon>
        <taxon>Boraginaceae</taxon>
        <taxon>Boraginoideae</taxon>
        <taxon>Lithospermeae</taxon>
        <taxon>Lithospermum</taxon>
    </lineage>
</organism>
<sequence>MQEEPQTPPSTLISNMHNTHFSTCSTPYASAPSSPGGHFYYYSAPTSPMHYLSSTPSLASCSSSAFENFDDFNDNFDFSAKLTGNGGGTCSRPMSSADELFCNGKIRPMKLSSHLQLPQMLEPLIDEDEEDNEVLDDDEKIGISRIKFRNNSLHRRTRSTPLRSNEFGVDDVVIVANNIEEIGNVDVGKEGGKIEERITTKKITKKSVGRSSKRWTLLKEFLYRSKSEGSNNNNGHKFWNNLSFSHVHKDKKVGKMEKSREKLKIPKMKKKGENGVMGKRRMAPMQSTHEMHYISKRAQDEEMKRKTFLPYSQGLLGCLGFSSRSYGAWNGFTRSLNPVSSM</sequence>
<gene>
    <name evidence="1" type="ORF">LIER_02273</name>
</gene>
<accession>A0AAV3NRA4</accession>
<evidence type="ECO:0000313" key="2">
    <source>
        <dbReference type="Proteomes" id="UP001454036"/>
    </source>
</evidence>
<dbReference type="InterPro" id="IPR012442">
    <property type="entry name" value="DUF1645_plant"/>
</dbReference>